<evidence type="ECO:0000313" key="2">
    <source>
        <dbReference type="Proteomes" id="UP001283361"/>
    </source>
</evidence>
<proteinExistence type="predicted"/>
<dbReference type="EMBL" id="JAWDGP010005555">
    <property type="protein sequence ID" value="KAK3756115.1"/>
    <property type="molecule type" value="Genomic_DNA"/>
</dbReference>
<reference evidence="1" key="1">
    <citation type="journal article" date="2023" name="G3 (Bethesda)">
        <title>A reference genome for the long-term kleptoplast-retaining sea slug Elysia crispata morphotype clarki.</title>
        <authorList>
            <person name="Eastman K.E."/>
            <person name="Pendleton A.L."/>
            <person name="Shaikh M.A."/>
            <person name="Suttiyut T."/>
            <person name="Ogas R."/>
            <person name="Tomko P."/>
            <person name="Gavelis G."/>
            <person name="Widhalm J.R."/>
            <person name="Wisecaver J.H."/>
        </authorList>
    </citation>
    <scope>NUCLEOTIDE SEQUENCE</scope>
    <source>
        <strain evidence="1">ECLA1</strain>
    </source>
</reference>
<dbReference type="Proteomes" id="UP001283361">
    <property type="component" value="Unassembled WGS sequence"/>
</dbReference>
<organism evidence="1 2">
    <name type="scientific">Elysia crispata</name>
    <name type="common">lettuce slug</name>
    <dbReference type="NCBI Taxonomy" id="231223"/>
    <lineage>
        <taxon>Eukaryota</taxon>
        <taxon>Metazoa</taxon>
        <taxon>Spiralia</taxon>
        <taxon>Lophotrochozoa</taxon>
        <taxon>Mollusca</taxon>
        <taxon>Gastropoda</taxon>
        <taxon>Heterobranchia</taxon>
        <taxon>Euthyneura</taxon>
        <taxon>Panpulmonata</taxon>
        <taxon>Sacoglossa</taxon>
        <taxon>Placobranchoidea</taxon>
        <taxon>Plakobranchidae</taxon>
        <taxon>Elysia</taxon>
    </lineage>
</organism>
<evidence type="ECO:0000313" key="1">
    <source>
        <dbReference type="EMBL" id="KAK3756115.1"/>
    </source>
</evidence>
<sequence length="117" mass="13316">MVKWSDGHGQSAWPLCKLCKLLRMLTKPRAFDPSFDLSLSETKTGSKRRPSPRLSSLSLVLALVSGPDLLGIMNTTSGRFFNRNGLTRYRSFFSVQRMRWVVTSAWQGRRLIDLHST</sequence>
<comment type="caution">
    <text evidence="1">The sequence shown here is derived from an EMBL/GenBank/DDBJ whole genome shotgun (WGS) entry which is preliminary data.</text>
</comment>
<name>A0AAE0YSH7_9GAST</name>
<gene>
    <name evidence="1" type="ORF">RRG08_033000</name>
</gene>
<accession>A0AAE0YSH7</accession>
<keyword evidence="2" id="KW-1185">Reference proteome</keyword>
<dbReference type="AlphaFoldDB" id="A0AAE0YSH7"/>
<protein>
    <submittedName>
        <fullName evidence="1">Uncharacterized protein</fullName>
    </submittedName>
</protein>